<name>A0A1I8F9D2_9PLAT</name>
<evidence type="ECO:0000313" key="7">
    <source>
        <dbReference type="WBParaSite" id="maker-unitig_25504-snap-gene-0.2-mRNA-1"/>
    </source>
</evidence>
<comment type="similarity">
    <text evidence="2 4">Belongs to the acetyltransferase family. GNA1 subfamily.</text>
</comment>
<dbReference type="PROSITE" id="PS51186">
    <property type="entry name" value="GNAT"/>
    <property type="match status" value="1"/>
</dbReference>
<comment type="pathway">
    <text evidence="1 4">Nucleotide-sugar biosynthesis; UDP-N-acetyl-alpha-D-glucosamine biosynthesis; N-acetyl-alpha-D-glucosamine 1-phosphate from alpha-D-glucosamine 6-phosphate (route I): step 1/2.</text>
</comment>
<evidence type="ECO:0000313" key="6">
    <source>
        <dbReference type="Proteomes" id="UP000095280"/>
    </source>
</evidence>
<accession>A0A1I8F9D2</accession>
<dbReference type="Pfam" id="PF00583">
    <property type="entry name" value="Acetyltransf_1"/>
    <property type="match status" value="1"/>
</dbReference>
<dbReference type="Gene3D" id="3.40.50.720">
    <property type="entry name" value="NAD(P)-binding Rossmann-like Domain"/>
    <property type="match status" value="1"/>
</dbReference>
<dbReference type="GO" id="GO:0004343">
    <property type="term" value="F:glucosamine 6-phosphate N-acetyltransferase activity"/>
    <property type="evidence" value="ECO:0007669"/>
    <property type="project" value="UniProtKB-UniRule"/>
</dbReference>
<evidence type="ECO:0000256" key="1">
    <source>
        <dbReference type="ARBA" id="ARBA00004832"/>
    </source>
</evidence>
<evidence type="ECO:0000256" key="4">
    <source>
        <dbReference type="RuleBase" id="RU365086"/>
    </source>
</evidence>
<evidence type="ECO:0000256" key="3">
    <source>
        <dbReference type="ARBA" id="ARBA00048964"/>
    </source>
</evidence>
<dbReference type="SUPFAM" id="SSF55729">
    <property type="entry name" value="Acyl-CoA N-acyltransferases (Nat)"/>
    <property type="match status" value="1"/>
</dbReference>
<dbReference type="WBParaSite" id="maker-unitig_25504-snap-gene-0.2-mRNA-1">
    <property type="protein sequence ID" value="maker-unitig_25504-snap-gene-0.2-mRNA-1"/>
    <property type="gene ID" value="maker-unitig_25504-snap-gene-0.2"/>
</dbReference>
<dbReference type="InterPro" id="IPR039143">
    <property type="entry name" value="GNPNAT1-like"/>
</dbReference>
<keyword evidence="4" id="KW-0012">Acyltransferase</keyword>
<dbReference type="AlphaFoldDB" id="A0A1I8F9D2"/>
<dbReference type="PANTHER" id="PTHR13355">
    <property type="entry name" value="GLUCOSAMINE 6-PHOSPHATE N-ACETYLTRANSFERASE"/>
    <property type="match status" value="1"/>
</dbReference>
<keyword evidence="4" id="KW-0808">Transferase</keyword>
<dbReference type="PANTHER" id="PTHR13355:SF11">
    <property type="entry name" value="GLUCOSAMINE 6-PHOSPHATE N-ACETYLTRANSFERASE"/>
    <property type="match status" value="1"/>
</dbReference>
<comment type="catalytic activity">
    <reaction evidence="3 4">
        <text>D-glucosamine 6-phosphate + acetyl-CoA = N-acetyl-D-glucosamine 6-phosphate + CoA + H(+)</text>
        <dbReference type="Rhea" id="RHEA:10292"/>
        <dbReference type="ChEBI" id="CHEBI:15378"/>
        <dbReference type="ChEBI" id="CHEBI:57287"/>
        <dbReference type="ChEBI" id="CHEBI:57288"/>
        <dbReference type="ChEBI" id="CHEBI:57513"/>
        <dbReference type="ChEBI" id="CHEBI:58725"/>
        <dbReference type="EC" id="2.3.1.4"/>
    </reaction>
</comment>
<dbReference type="UniPathway" id="UPA00113">
    <property type="reaction ID" value="UER00529"/>
</dbReference>
<evidence type="ECO:0000259" key="5">
    <source>
        <dbReference type="PROSITE" id="PS51186"/>
    </source>
</evidence>
<dbReference type="GO" id="GO:0006048">
    <property type="term" value="P:UDP-N-acetylglucosamine biosynthetic process"/>
    <property type="evidence" value="ECO:0007669"/>
    <property type="project" value="UniProtKB-UniRule"/>
</dbReference>
<dbReference type="InterPro" id="IPR000182">
    <property type="entry name" value="GNAT_dom"/>
</dbReference>
<protein>
    <recommendedName>
        <fullName evidence="4">Glucosamine 6-phosphate N-acetyltransferase</fullName>
        <ecNumber evidence="4">2.3.1.4</ecNumber>
    </recommendedName>
</protein>
<feature type="domain" description="N-acetyltransferase" evidence="5">
    <location>
        <begin position="56"/>
        <end position="130"/>
    </location>
</feature>
<reference evidence="7" key="1">
    <citation type="submission" date="2016-11" db="UniProtKB">
        <authorList>
            <consortium name="WormBaseParasite"/>
        </authorList>
    </citation>
    <scope>IDENTIFICATION</scope>
</reference>
<proteinExistence type="inferred from homology"/>
<dbReference type="InterPro" id="IPR016181">
    <property type="entry name" value="Acyl_CoA_acyltransferase"/>
</dbReference>
<sequence length="378" mass="41133">RATSAGGLSAPLRLDARLPCHLLCSGGGGRQPGQPARCHGNADPRAKVHQGLLLLRGHIEDVAVLESHRGRELGKLLVAGLLALARRLGIYKVSLDCHEAMVPFYEKFGLKKCNSFMIARFADRWQCRVADDGARPAGRPAAHPALHLGRQAEVRRLQYHSVIDKQRRPAVHPAAGPPDPAVRDTGGTVVADSTRRDYGPATSWLLPWAVLRPFLLRAVDFVELRDRDPPDMSHLSSPAYWGPINFKAIVITGTARTLARVCWMRPHVVVSGHPQGIGLAAAKDFARRGAAVNPGLPETCRNATYVGHSHSLPGDERERCACFELDLAKLTSVARVSLPARTWPTPRVDPWCFETAGVNGAVAKPTTHRCTGGDERWA</sequence>
<keyword evidence="6" id="KW-1185">Reference proteome</keyword>
<dbReference type="Proteomes" id="UP000095280">
    <property type="component" value="Unplaced"/>
</dbReference>
<organism evidence="6 7">
    <name type="scientific">Macrostomum lignano</name>
    <dbReference type="NCBI Taxonomy" id="282301"/>
    <lineage>
        <taxon>Eukaryota</taxon>
        <taxon>Metazoa</taxon>
        <taxon>Spiralia</taxon>
        <taxon>Lophotrochozoa</taxon>
        <taxon>Platyhelminthes</taxon>
        <taxon>Rhabditophora</taxon>
        <taxon>Macrostomorpha</taxon>
        <taxon>Macrostomida</taxon>
        <taxon>Macrostomidae</taxon>
        <taxon>Macrostomum</taxon>
    </lineage>
</organism>
<dbReference type="Gene3D" id="3.40.630.30">
    <property type="match status" value="1"/>
</dbReference>
<dbReference type="EC" id="2.3.1.4" evidence="4"/>
<evidence type="ECO:0000256" key="2">
    <source>
        <dbReference type="ARBA" id="ARBA00006048"/>
    </source>
</evidence>